<evidence type="ECO:0000313" key="2">
    <source>
        <dbReference type="Proteomes" id="UP000251402"/>
    </source>
</evidence>
<dbReference type="AlphaFoldDB" id="A0A5C1HTC7"/>
<proteinExistence type="predicted"/>
<name>A0A5C1HTC7_9SPHI</name>
<dbReference type="OrthoDB" id="9807519at2"/>
<reference evidence="1" key="1">
    <citation type="submission" date="2019-08" db="EMBL/GenBank/DDBJ databases">
        <title>Comparative genome analysis confer to the adaptation heavy metal polluted environment.</title>
        <authorList>
            <person name="Li Y."/>
        </authorList>
    </citation>
    <scope>NUCLEOTIDE SEQUENCE [LARGE SCALE GENOMIC DNA]</scope>
    <source>
        <strain evidence="1">P1</strain>
    </source>
</reference>
<accession>A0A5C1HTC7</accession>
<dbReference type="KEGG" id="mrub:DEO27_003150"/>
<keyword evidence="2" id="KW-1185">Reference proteome</keyword>
<protein>
    <recommendedName>
        <fullName evidence="3">Glycosyl hydrolase family 30 beta sandwich domain-containing protein</fullName>
    </recommendedName>
</protein>
<evidence type="ECO:0008006" key="3">
    <source>
        <dbReference type="Google" id="ProtNLM"/>
    </source>
</evidence>
<dbReference type="EMBL" id="CP043450">
    <property type="protein sequence ID" value="QEM09054.1"/>
    <property type="molecule type" value="Genomic_DNA"/>
</dbReference>
<dbReference type="Proteomes" id="UP000251402">
    <property type="component" value="Chromosome"/>
</dbReference>
<evidence type="ECO:0000313" key="1">
    <source>
        <dbReference type="EMBL" id="QEM09054.1"/>
    </source>
</evidence>
<gene>
    <name evidence="1" type="ORF">DEO27_003150</name>
</gene>
<organism evidence="1 2">
    <name type="scientific">Mucilaginibacter rubeus</name>
    <dbReference type="NCBI Taxonomy" id="2027860"/>
    <lineage>
        <taxon>Bacteria</taxon>
        <taxon>Pseudomonadati</taxon>
        <taxon>Bacteroidota</taxon>
        <taxon>Sphingobacteriia</taxon>
        <taxon>Sphingobacteriales</taxon>
        <taxon>Sphingobacteriaceae</taxon>
        <taxon>Mucilaginibacter</taxon>
    </lineage>
</organism>
<sequence length="104" mass="11514">MNNKLRAYSQEMNYPGLSSEKGNKLIAAIYSDQSKPLLLNKPHVEVINGETTEGVLVKLMAVKSYKAEIFDCEGKKIRVSRLEAGTGIRKLKIPPSGMACLLYL</sequence>